<dbReference type="Gene3D" id="2.30.42.10">
    <property type="match status" value="1"/>
</dbReference>
<dbReference type="PRINTS" id="PR00834">
    <property type="entry name" value="PROTEASES2C"/>
</dbReference>
<dbReference type="PANTHER" id="PTHR43343">
    <property type="entry name" value="PEPTIDASE S12"/>
    <property type="match status" value="1"/>
</dbReference>
<dbReference type="InterPro" id="IPR036034">
    <property type="entry name" value="PDZ_sf"/>
</dbReference>
<dbReference type="SMART" id="SM00228">
    <property type="entry name" value="PDZ"/>
    <property type="match status" value="1"/>
</dbReference>
<protein>
    <submittedName>
        <fullName evidence="4">Serine protease</fullName>
    </submittedName>
</protein>
<dbReference type="Pfam" id="PF13180">
    <property type="entry name" value="PDZ_2"/>
    <property type="match status" value="1"/>
</dbReference>
<dbReference type="Proteomes" id="UP000595197">
    <property type="component" value="Chromosome"/>
</dbReference>
<dbReference type="InterPro" id="IPR009003">
    <property type="entry name" value="Peptidase_S1_PA"/>
</dbReference>
<dbReference type="InterPro" id="IPR051201">
    <property type="entry name" value="Chloro_Bact_Ser_Proteases"/>
</dbReference>
<reference evidence="4" key="1">
    <citation type="submission" date="2021-02" db="EMBL/GenBank/DDBJ databases">
        <title>Skermanella TT6 skin isolate.</title>
        <authorList>
            <person name="Lee K."/>
            <person name="Ganzorig M."/>
        </authorList>
    </citation>
    <scope>NUCLEOTIDE SEQUENCE</scope>
    <source>
        <strain evidence="4">TT6</strain>
    </source>
</reference>
<keyword evidence="1 4" id="KW-0645">Protease</keyword>
<dbReference type="GO" id="GO:0008233">
    <property type="term" value="F:peptidase activity"/>
    <property type="evidence" value="ECO:0007669"/>
    <property type="project" value="UniProtKB-KW"/>
</dbReference>
<dbReference type="SUPFAM" id="SSF50494">
    <property type="entry name" value="Trypsin-like serine proteases"/>
    <property type="match status" value="1"/>
</dbReference>
<evidence type="ECO:0000313" key="5">
    <source>
        <dbReference type="Proteomes" id="UP000595197"/>
    </source>
</evidence>
<dbReference type="EMBL" id="CP067420">
    <property type="protein sequence ID" value="QQP92006.1"/>
    <property type="molecule type" value="Genomic_DNA"/>
</dbReference>
<dbReference type="Gene3D" id="2.40.10.120">
    <property type="match status" value="1"/>
</dbReference>
<dbReference type="RefSeq" id="WP_201080509.1">
    <property type="nucleotide sequence ID" value="NZ_CP067420.1"/>
</dbReference>
<evidence type="ECO:0000256" key="2">
    <source>
        <dbReference type="ARBA" id="ARBA00022801"/>
    </source>
</evidence>
<evidence type="ECO:0000313" key="4">
    <source>
        <dbReference type="EMBL" id="QQP92006.1"/>
    </source>
</evidence>
<dbReference type="Pfam" id="PF13365">
    <property type="entry name" value="Trypsin_2"/>
    <property type="match status" value="1"/>
</dbReference>
<proteinExistence type="predicted"/>
<dbReference type="InterPro" id="IPR001940">
    <property type="entry name" value="Peptidase_S1C"/>
</dbReference>
<evidence type="ECO:0000259" key="3">
    <source>
        <dbReference type="PROSITE" id="PS50106"/>
    </source>
</evidence>
<keyword evidence="5" id="KW-1185">Reference proteome</keyword>
<feature type="domain" description="PDZ" evidence="3">
    <location>
        <begin position="245"/>
        <end position="328"/>
    </location>
</feature>
<dbReference type="SUPFAM" id="SSF50156">
    <property type="entry name" value="PDZ domain-like"/>
    <property type="match status" value="1"/>
</dbReference>
<keyword evidence="2" id="KW-0378">Hydrolase</keyword>
<dbReference type="PROSITE" id="PS50106">
    <property type="entry name" value="PDZ"/>
    <property type="match status" value="1"/>
</dbReference>
<dbReference type="InterPro" id="IPR001478">
    <property type="entry name" value="PDZ"/>
</dbReference>
<dbReference type="PANTHER" id="PTHR43343:SF3">
    <property type="entry name" value="PROTEASE DO-LIKE 8, CHLOROPLASTIC"/>
    <property type="match status" value="1"/>
</dbReference>
<accession>A0ABX7BC96</accession>
<name>A0ABX7BC96_9PROT</name>
<evidence type="ECO:0000256" key="1">
    <source>
        <dbReference type="ARBA" id="ARBA00022670"/>
    </source>
</evidence>
<dbReference type="GO" id="GO:0006508">
    <property type="term" value="P:proteolysis"/>
    <property type="evidence" value="ECO:0007669"/>
    <property type="project" value="UniProtKB-KW"/>
</dbReference>
<sequence>MLSPIRLLDRPLARLGRLGLIAALAAVPWAVPRVAGPVPAAAQQVEAPDVAAMMQSVVGIKATVPSDARSADSLGTERLGSGIVIDGSGLIVTIGYLIMEASAVEVRTAEGKVHPAEIVAYDHVSGFGLLRGQYGFRAAPMRLGRSGEAKVGDPMLALAHGGPDAVHATLVVSKREFAGYWEYLLDEAIFTSPAIAEFGGAALVSPRGELMGVGSLFVHDAAPPLAAPGNMFIPVDVLRPILGDLLALGRSAESPRPWLGVTTQQAGDRLVIQRVTPGSPAAAAGLRPDDAIVAVGGQPVSRLADLYRKIWALGEAGVSVPLGIQRAGRVETVSVRSIDRLRHLRLNPTF</sequence>
<organism evidence="4 5">
    <name type="scientific">Skermanella cutis</name>
    <dbReference type="NCBI Taxonomy" id="2775420"/>
    <lineage>
        <taxon>Bacteria</taxon>
        <taxon>Pseudomonadati</taxon>
        <taxon>Pseudomonadota</taxon>
        <taxon>Alphaproteobacteria</taxon>
        <taxon>Rhodospirillales</taxon>
        <taxon>Azospirillaceae</taxon>
        <taxon>Skermanella</taxon>
    </lineage>
</organism>
<gene>
    <name evidence="4" type="ORF">IGS68_12720</name>
</gene>